<evidence type="ECO:0000313" key="1">
    <source>
        <dbReference type="EMBL" id="OHA48584.1"/>
    </source>
</evidence>
<reference evidence="1 2" key="1">
    <citation type="journal article" date="2016" name="Nat. Commun.">
        <title>Thousands of microbial genomes shed light on interconnected biogeochemical processes in an aquifer system.</title>
        <authorList>
            <person name="Anantharaman K."/>
            <person name="Brown C.T."/>
            <person name="Hug L.A."/>
            <person name="Sharon I."/>
            <person name="Castelle C.J."/>
            <person name="Probst A.J."/>
            <person name="Thomas B.C."/>
            <person name="Singh A."/>
            <person name="Wilkins M.J."/>
            <person name="Karaoz U."/>
            <person name="Brodie E.L."/>
            <person name="Williams K.H."/>
            <person name="Hubbard S.S."/>
            <person name="Banfield J.F."/>
        </authorList>
    </citation>
    <scope>NUCLEOTIDE SEQUENCE [LARGE SCALE GENOMIC DNA]</scope>
</reference>
<name>A0A1G2PJS6_9BACT</name>
<protein>
    <submittedName>
        <fullName evidence="1">Uncharacterized protein</fullName>
    </submittedName>
</protein>
<accession>A0A1G2PJS6</accession>
<comment type="caution">
    <text evidence="1">The sequence shown here is derived from an EMBL/GenBank/DDBJ whole genome shotgun (WGS) entry which is preliminary data.</text>
</comment>
<dbReference type="EMBL" id="MHSS01000005">
    <property type="protein sequence ID" value="OHA48584.1"/>
    <property type="molecule type" value="Genomic_DNA"/>
</dbReference>
<proteinExistence type="predicted"/>
<evidence type="ECO:0000313" key="2">
    <source>
        <dbReference type="Proteomes" id="UP000177629"/>
    </source>
</evidence>
<dbReference type="STRING" id="1802362.A2806_00285"/>
<gene>
    <name evidence="1" type="ORF">A2806_00285</name>
</gene>
<dbReference type="AlphaFoldDB" id="A0A1G2PJS6"/>
<sequence>MTRRKQIWWRPWPLVPAKIILDTPVAFKLAAEAWLSCMETLERAAILVGIGGRSCFRVTNIISHDFLDTNGVIVERGMLKIKNDSAPVNAIRWDESKLLLLVTQGMVRDNEQIIFVHTHPVTFLVEIYPSPQDILNSLVGKRAELVCGYIQKHSQRRGFLAIGYLGTRTIPVFVNGRLLLEDMWTYLKQNAKT</sequence>
<dbReference type="Proteomes" id="UP000177629">
    <property type="component" value="Unassembled WGS sequence"/>
</dbReference>
<organism evidence="1 2">
    <name type="scientific">Candidatus Terrybacteria bacterium RIFCSPHIGHO2_01_FULL_48_17</name>
    <dbReference type="NCBI Taxonomy" id="1802362"/>
    <lineage>
        <taxon>Bacteria</taxon>
        <taxon>Candidatus Terryibacteriota</taxon>
    </lineage>
</organism>